<keyword evidence="10 20" id="KW-0812">Transmembrane</keyword>
<dbReference type="InterPro" id="IPR018109">
    <property type="entry name" value="Folylpolyglutamate_synth_CS"/>
</dbReference>
<dbReference type="EMBL" id="KB933365">
    <property type="protein sequence ID" value="EON96002.1"/>
    <property type="molecule type" value="Genomic_DNA"/>
</dbReference>
<evidence type="ECO:0000256" key="19">
    <source>
        <dbReference type="ARBA" id="ARBA00047493"/>
    </source>
</evidence>
<dbReference type="PROSITE" id="PS01011">
    <property type="entry name" value="FOLYLPOLYGLU_SYNT_1"/>
    <property type="match status" value="1"/>
</dbReference>
<dbReference type="Proteomes" id="UP000014074">
    <property type="component" value="Unassembled WGS sequence"/>
</dbReference>
<dbReference type="Pfam" id="PF09731">
    <property type="entry name" value="Mitofilin"/>
    <property type="match status" value="1"/>
</dbReference>
<feature type="region of interest" description="Disordered" evidence="22">
    <location>
        <begin position="46"/>
        <end position="121"/>
    </location>
</feature>
<dbReference type="AlphaFoldDB" id="R8B9P2"/>
<dbReference type="RefSeq" id="XP_007919184.1">
    <property type="nucleotide sequence ID" value="XM_007920993.1"/>
</dbReference>
<dbReference type="Gene3D" id="3.40.1190.10">
    <property type="entry name" value="Mur-like, catalytic domain"/>
    <property type="match status" value="1"/>
</dbReference>
<evidence type="ECO:0000256" key="18">
    <source>
        <dbReference type="ARBA" id="ARBA00023136"/>
    </source>
</evidence>
<comment type="function">
    <text evidence="20">Component of the MICOS complex, a large protein complex of the mitochondrial inner membrane that plays crucial roles in the maintenance of crista junctions, inner membrane architecture, and formation of contact sites to the outer membrane.</text>
</comment>
<keyword evidence="18 20" id="KW-0472">Membrane</keyword>
<feature type="compositionally biased region" description="Polar residues" evidence="22">
    <location>
        <begin position="59"/>
        <end position="68"/>
    </location>
</feature>
<dbReference type="GO" id="GO:0005829">
    <property type="term" value="C:cytosol"/>
    <property type="evidence" value="ECO:0007669"/>
    <property type="project" value="TreeGrafter"/>
</dbReference>
<evidence type="ECO:0000256" key="21">
    <source>
        <dbReference type="SAM" id="Coils"/>
    </source>
</evidence>
<comment type="similarity">
    <text evidence="5">Belongs to the folylpolyglutamate synthase family.</text>
</comment>
<comment type="subcellular location">
    <subcellularLocation>
        <location evidence="3">Cytoplasm</location>
    </subcellularLocation>
    <subcellularLocation>
        <location evidence="20">Mitochondrion inner membrane</location>
        <topology evidence="20">Single-pass membrane protein</topology>
    </subcellularLocation>
    <subcellularLocation>
        <location evidence="2">Mitochondrion matrix</location>
    </subcellularLocation>
</comment>
<dbReference type="NCBIfam" id="TIGR01499">
    <property type="entry name" value="folC"/>
    <property type="match status" value="1"/>
</dbReference>
<feature type="compositionally biased region" description="Pro residues" evidence="22">
    <location>
        <begin position="111"/>
        <end position="121"/>
    </location>
</feature>
<evidence type="ECO:0000256" key="17">
    <source>
        <dbReference type="ARBA" id="ARBA00023128"/>
    </source>
</evidence>
<dbReference type="eggNOG" id="KOG1854">
    <property type="taxonomic scope" value="Eukaryota"/>
</dbReference>
<dbReference type="HOGENOM" id="CLU_008024_1_0_1"/>
<keyword evidence="8" id="KW-0554">One-carbon metabolism</keyword>
<proteinExistence type="inferred from homology"/>
<comment type="pathway">
    <text evidence="4">Cofactor biosynthesis; tetrahydrofolylpolyglutamate biosynthesis.</text>
</comment>
<keyword evidence="21" id="KW-0175">Coiled coil</keyword>
<dbReference type="GO" id="GO:0006730">
    <property type="term" value="P:one-carbon metabolic process"/>
    <property type="evidence" value="ECO:0007669"/>
    <property type="project" value="UniProtKB-KW"/>
</dbReference>
<comment type="catalytic activity">
    <reaction evidence="19">
        <text>(6S)-5,6,7,8-tetrahydrofolyl-(gamma-L-Glu)(n) + L-glutamate + ATP = (6S)-5,6,7,8-tetrahydrofolyl-(gamma-L-Glu)(n+1) + ADP + phosphate + H(+)</text>
        <dbReference type="Rhea" id="RHEA:10580"/>
        <dbReference type="Rhea" id="RHEA-COMP:14738"/>
        <dbReference type="Rhea" id="RHEA-COMP:14740"/>
        <dbReference type="ChEBI" id="CHEBI:15378"/>
        <dbReference type="ChEBI" id="CHEBI:29985"/>
        <dbReference type="ChEBI" id="CHEBI:30616"/>
        <dbReference type="ChEBI" id="CHEBI:43474"/>
        <dbReference type="ChEBI" id="CHEBI:141005"/>
        <dbReference type="ChEBI" id="CHEBI:456216"/>
        <dbReference type="EC" id="6.3.2.17"/>
    </reaction>
</comment>
<dbReference type="InterPro" id="IPR019133">
    <property type="entry name" value="MIC60"/>
</dbReference>
<evidence type="ECO:0000256" key="12">
    <source>
        <dbReference type="ARBA" id="ARBA00022741"/>
    </source>
</evidence>
<evidence type="ECO:0000256" key="13">
    <source>
        <dbReference type="ARBA" id="ARBA00022792"/>
    </source>
</evidence>
<dbReference type="GO" id="GO:0005743">
    <property type="term" value="C:mitochondrial inner membrane"/>
    <property type="evidence" value="ECO:0007669"/>
    <property type="project" value="UniProtKB-SubCell"/>
</dbReference>
<dbReference type="InterPro" id="IPR036565">
    <property type="entry name" value="Mur-like_cat_sf"/>
</dbReference>
<feature type="compositionally biased region" description="Low complexity" evidence="22">
    <location>
        <begin position="226"/>
        <end position="240"/>
    </location>
</feature>
<evidence type="ECO:0000256" key="15">
    <source>
        <dbReference type="ARBA" id="ARBA00022842"/>
    </source>
</evidence>
<feature type="compositionally biased region" description="Basic and acidic residues" evidence="22">
    <location>
        <begin position="291"/>
        <end position="307"/>
    </location>
</feature>
<evidence type="ECO:0000256" key="10">
    <source>
        <dbReference type="ARBA" id="ARBA00022692"/>
    </source>
</evidence>
<evidence type="ECO:0000256" key="2">
    <source>
        <dbReference type="ARBA" id="ARBA00004305"/>
    </source>
</evidence>
<dbReference type="InterPro" id="IPR001645">
    <property type="entry name" value="Folylpolyglutamate_synth"/>
</dbReference>
<dbReference type="SUPFAM" id="SSF53244">
    <property type="entry name" value="MurD-like peptide ligases, peptide-binding domain"/>
    <property type="match status" value="1"/>
</dbReference>
<dbReference type="KEGG" id="tmn:UCRPA7_8480"/>
<dbReference type="PANTHER" id="PTHR11136:SF5">
    <property type="entry name" value="FOLYLPOLYGLUTAMATE SYNTHASE, MITOCHONDRIAL"/>
    <property type="match status" value="1"/>
</dbReference>
<keyword evidence="13 20" id="KW-0999">Mitochondrion inner membrane</keyword>
<feature type="coiled-coil region" evidence="21">
    <location>
        <begin position="425"/>
        <end position="468"/>
    </location>
</feature>
<evidence type="ECO:0000256" key="16">
    <source>
        <dbReference type="ARBA" id="ARBA00022989"/>
    </source>
</evidence>
<keyword evidence="7" id="KW-0963">Cytoplasm</keyword>
<dbReference type="InterPro" id="IPR036615">
    <property type="entry name" value="Mur_ligase_C_dom_sf"/>
</dbReference>
<evidence type="ECO:0000256" key="9">
    <source>
        <dbReference type="ARBA" id="ARBA00022598"/>
    </source>
</evidence>
<keyword evidence="17 20" id="KW-0496">Mitochondrion</keyword>
<comment type="subunit">
    <text evidence="20">Component of the mitochondrial contact site and cristae organizing system (MICOS) complex.</text>
</comment>
<dbReference type="PROSITE" id="PS01012">
    <property type="entry name" value="FOLYLPOLYGLU_SYNT_2"/>
    <property type="match status" value="1"/>
</dbReference>
<dbReference type="UniPathway" id="UPA00850"/>
<dbReference type="GO" id="GO:0046872">
    <property type="term" value="F:metal ion binding"/>
    <property type="evidence" value="ECO:0007669"/>
    <property type="project" value="UniProtKB-KW"/>
</dbReference>
<evidence type="ECO:0000256" key="1">
    <source>
        <dbReference type="ARBA" id="ARBA00001944"/>
    </source>
</evidence>
<feature type="transmembrane region" description="Helical" evidence="20">
    <location>
        <begin position="132"/>
        <end position="150"/>
    </location>
</feature>
<dbReference type="GO" id="GO:0005759">
    <property type="term" value="C:mitochondrial matrix"/>
    <property type="evidence" value="ECO:0007669"/>
    <property type="project" value="UniProtKB-SubCell"/>
</dbReference>
<reference evidence="24" key="1">
    <citation type="journal article" date="2013" name="Genome Announc.">
        <title>Draft genome sequence of the ascomycete Phaeoacremonium aleophilum strain UCR-PA7, a causal agent of the esca disease complex in grapevines.</title>
        <authorList>
            <person name="Blanco-Ulate B."/>
            <person name="Rolshausen P."/>
            <person name="Cantu D."/>
        </authorList>
    </citation>
    <scope>NUCLEOTIDE SEQUENCE [LARGE SCALE GENOMIC DNA]</scope>
    <source>
        <strain evidence="24">UCR-PA7</strain>
    </source>
</reference>
<protein>
    <recommendedName>
        <fullName evidence="20">MICOS complex subunit MIC60</fullName>
    </recommendedName>
    <alternativeName>
        <fullName evidence="20">Mitofilin</fullName>
    </alternativeName>
</protein>
<evidence type="ECO:0000256" key="4">
    <source>
        <dbReference type="ARBA" id="ARBA00005150"/>
    </source>
</evidence>
<dbReference type="GeneID" id="19329335"/>
<feature type="compositionally biased region" description="Pro residues" evidence="22">
    <location>
        <begin position="261"/>
        <end position="286"/>
    </location>
</feature>
<keyword evidence="12" id="KW-0547">Nucleotide-binding</keyword>
<evidence type="ECO:0000256" key="11">
    <source>
        <dbReference type="ARBA" id="ARBA00022723"/>
    </source>
</evidence>
<keyword evidence="11" id="KW-0479">Metal-binding</keyword>
<keyword evidence="24" id="KW-1185">Reference proteome</keyword>
<dbReference type="PANTHER" id="PTHR11136">
    <property type="entry name" value="FOLYLPOLYGLUTAMATE SYNTHASE-RELATED"/>
    <property type="match status" value="1"/>
</dbReference>
<evidence type="ECO:0000256" key="7">
    <source>
        <dbReference type="ARBA" id="ARBA00022490"/>
    </source>
</evidence>
<keyword evidence="14" id="KW-0067">ATP-binding</keyword>
<comment type="cofactor">
    <cofactor evidence="1">
        <name>a monovalent cation</name>
        <dbReference type="ChEBI" id="CHEBI:60242"/>
    </cofactor>
</comment>
<feature type="compositionally biased region" description="Low complexity" evidence="22">
    <location>
        <begin position="250"/>
        <end position="260"/>
    </location>
</feature>
<feature type="region of interest" description="Disordered" evidence="22">
    <location>
        <begin position="189"/>
        <end position="312"/>
    </location>
</feature>
<keyword evidence="15" id="KW-0460">Magnesium</keyword>
<evidence type="ECO:0000256" key="22">
    <source>
        <dbReference type="SAM" id="MobiDB-lite"/>
    </source>
</evidence>
<evidence type="ECO:0000256" key="8">
    <source>
        <dbReference type="ARBA" id="ARBA00022563"/>
    </source>
</evidence>
<keyword evidence="9" id="KW-0436">Ligase</keyword>
<evidence type="ECO:0000256" key="3">
    <source>
        <dbReference type="ARBA" id="ARBA00004496"/>
    </source>
</evidence>
<gene>
    <name evidence="23" type="ORF">UCRPA7_8480</name>
</gene>
<accession>R8B9P2</accession>
<dbReference type="eggNOG" id="KOG2525">
    <property type="taxonomic scope" value="Eukaryota"/>
</dbReference>
<evidence type="ECO:0000256" key="14">
    <source>
        <dbReference type="ARBA" id="ARBA00022840"/>
    </source>
</evidence>
<dbReference type="GO" id="GO:0005524">
    <property type="term" value="F:ATP binding"/>
    <property type="evidence" value="ECO:0007669"/>
    <property type="project" value="UniProtKB-KW"/>
</dbReference>
<dbReference type="FunFam" id="3.90.190.20:FF:000031">
    <property type="entry name" value="Folylpolyglutamate synthase"/>
    <property type="match status" value="1"/>
</dbReference>
<feature type="compositionally biased region" description="Low complexity" evidence="22">
    <location>
        <begin position="101"/>
        <end position="110"/>
    </location>
</feature>
<dbReference type="SUPFAM" id="SSF53623">
    <property type="entry name" value="MurD-like peptide ligases, catalytic domain"/>
    <property type="match status" value="1"/>
</dbReference>
<dbReference type="FunFam" id="3.40.1190.10:FF:000009">
    <property type="entry name" value="Folylpolyglutamate synthase"/>
    <property type="match status" value="1"/>
</dbReference>
<evidence type="ECO:0000256" key="20">
    <source>
        <dbReference type="RuleBase" id="RU363000"/>
    </source>
</evidence>
<dbReference type="OrthoDB" id="5212574at2759"/>
<sequence>MLRTSLRSVRGLGGKPLAAAAGRQWHGAVARPAGVIGKRFFADEKKPVTDAPKPATIPASETTTAVSSQPPPPTNEAAVKEKTIPADNVPLTPPAPETNVAPAKVATETTTPPPPPSPPAPKKGFFRRLRNYVFTLVLLGAVAFGGGVWYSRINDNFHDFFTEYIPFGEQAVLYLEEMDFRRRFPNIANRASGRPRDTGAAVKIPAQSGMSWRVADSGEPAGRQSSAVDKTVAAKSAAASKPKEAEKSAPKAQPKAEAPKPATPEPPKAPVAAPVPVPKESAPPPAALATKKQEDPAFKPPEVDEPSRFPPASPIDPLAVNDASEPVVQELVRMLNDIIAVVNADKANEKYGATIGKAKDQLNKVGKQIRDMKAGVEKDAAKTIKARVDDFDKAANELVSRVESAMASQETQWRKEFEAEMGRIKESYDERIKTMTEREQKINEERLNNKLLEQAVELKRQFAQEVKDRVEKERDGRLGKLNDLSSAVSDLEKLTTGWNDVVDTNLRTQQLHVAVDAVRASLEDATHARPFIKELVALKEIANDDAVVNAAIASINPSAYQKGVPTASELIDRFRRVATEVRKASLLPDDAGVASHASSLILSKVLFKKQGLAAGDDVESILTRTQTFLEEGNLDAAAREMNGLTGWAKTLSRDWLGEVRKVLEVQQALEDAIDALNSLQTPFAVIEARRKAGIRPDATSIKEMRAYLARLGYSSQDLDRLNIVHVAGTKGKGSTCAFVDSMLAHYRKAHGVPGKVGLLISPHLIAVRERIRINSAPISEALFAKYFFDVWDRLEASRAAEGDVELGSKPIYARYLTLLSYHVFLQEGVDCAVYETGVGGEYDATNVVDRPVATGIATLGIDHVFVLGDTVEKIAWHKAGIMKAGSPAFAVQQVPGAEQVLKDRAVEKGVDLKIVGVDPRLKGVNIRPDALFQKRNASLAIALAEAAVKKLDPNFEPDPSTLSEEFVDGLETVVWRGRCEVKVEGKIVWHADGAHTTDSLKMAGRWFADESSKRSGPRVLIFNQQGRTEAIDFLDGLHTAAKREDGSAFDHVVFCTNVTYAQSGYKRDFVNYQYDPEAIKRLTVQRAFAEKWSTLDPKAVITVLPSIEEAINYARSLEKGLKEDETIQAFITGSLHLVGGALGILEGADAL</sequence>
<evidence type="ECO:0000313" key="23">
    <source>
        <dbReference type="EMBL" id="EON96002.1"/>
    </source>
</evidence>
<evidence type="ECO:0000313" key="24">
    <source>
        <dbReference type="Proteomes" id="UP000014074"/>
    </source>
</evidence>
<dbReference type="GO" id="GO:0004326">
    <property type="term" value="F:tetrahydrofolylpolyglutamate synthase activity"/>
    <property type="evidence" value="ECO:0007669"/>
    <property type="project" value="UniProtKB-EC"/>
</dbReference>
<name>R8B9P2_PHAM7</name>
<comment type="similarity">
    <text evidence="6 20">Belongs to the MICOS complex subunit Mic60 family.</text>
</comment>
<evidence type="ECO:0000256" key="6">
    <source>
        <dbReference type="ARBA" id="ARBA00010877"/>
    </source>
</evidence>
<dbReference type="Gene3D" id="3.90.190.20">
    <property type="entry name" value="Mur ligase, C-terminal domain"/>
    <property type="match status" value="1"/>
</dbReference>
<keyword evidence="16 20" id="KW-1133">Transmembrane helix</keyword>
<organism evidence="23 24">
    <name type="scientific">Phaeoacremonium minimum (strain UCR-PA7)</name>
    <name type="common">Esca disease fungus</name>
    <name type="synonym">Togninia minima</name>
    <dbReference type="NCBI Taxonomy" id="1286976"/>
    <lineage>
        <taxon>Eukaryota</taxon>
        <taxon>Fungi</taxon>
        <taxon>Dikarya</taxon>
        <taxon>Ascomycota</taxon>
        <taxon>Pezizomycotina</taxon>
        <taxon>Sordariomycetes</taxon>
        <taxon>Sordariomycetidae</taxon>
        <taxon>Togniniales</taxon>
        <taxon>Togniniaceae</taxon>
        <taxon>Phaeoacremonium</taxon>
    </lineage>
</organism>
<evidence type="ECO:0000256" key="5">
    <source>
        <dbReference type="ARBA" id="ARBA00008276"/>
    </source>
</evidence>